<dbReference type="SUPFAM" id="SSF56935">
    <property type="entry name" value="Porins"/>
    <property type="match status" value="1"/>
</dbReference>
<dbReference type="InterPro" id="IPR037066">
    <property type="entry name" value="Plug_dom_sf"/>
</dbReference>
<feature type="domain" description="TonB-dependent receptor plug" evidence="16">
    <location>
        <begin position="92"/>
        <end position="201"/>
    </location>
</feature>
<dbReference type="GO" id="GO:0009279">
    <property type="term" value="C:cell outer membrane"/>
    <property type="evidence" value="ECO:0007669"/>
    <property type="project" value="UniProtKB-SubCell"/>
</dbReference>
<dbReference type="InterPro" id="IPR039426">
    <property type="entry name" value="TonB-dep_rcpt-like"/>
</dbReference>
<dbReference type="GO" id="GO:0006826">
    <property type="term" value="P:iron ion transport"/>
    <property type="evidence" value="ECO:0007669"/>
    <property type="project" value="UniProtKB-KW"/>
</dbReference>
<evidence type="ECO:0000256" key="13">
    <source>
        <dbReference type="SAM" id="MobiDB-lite"/>
    </source>
</evidence>
<evidence type="ECO:0000256" key="10">
    <source>
        <dbReference type="ARBA" id="ARBA00023237"/>
    </source>
</evidence>
<evidence type="ECO:0000256" key="14">
    <source>
        <dbReference type="SAM" id="SignalP"/>
    </source>
</evidence>
<evidence type="ECO:0000256" key="4">
    <source>
        <dbReference type="ARBA" id="ARBA00022496"/>
    </source>
</evidence>
<keyword evidence="6" id="KW-0408">Iron</keyword>
<accession>A0AAP9JI38</accession>
<keyword evidence="2 11" id="KW-0813">Transport</keyword>
<evidence type="ECO:0000256" key="9">
    <source>
        <dbReference type="ARBA" id="ARBA00023136"/>
    </source>
</evidence>
<keyword evidence="4" id="KW-0410">Iron transport</keyword>
<evidence type="ECO:0000256" key="11">
    <source>
        <dbReference type="PROSITE-ProRule" id="PRU01360"/>
    </source>
</evidence>
<sequence length="753" mass="84048">MKAFYERHTRILLLGMTVLSTCTMIPAAIAQDAERNKRSGPRAFHVGPTVSRPNTPAAPKRLKGDTSSPHSKSEDISVTGSNSVRTAEKRMRKVPGNFTIISNKEVEKGRSATLEDTLAFQPGIFAQATSGSTGNKISIRGSGAGVFYGGYSLGMKYLIDGLTVSGVGGFQEDRLNNTGYQRTEVLYGANAFDYAATALGGGINFVPHTGVSAPGFMARFEAGSYGTLKEQVSQGGTFSNRKGDYYVTVARTNRQGFQSYTAMHRTDVVANLGYRFTDKLSARLIFKWDEGFGHYGGLLTLAQLRKSPSINPNDWGGRPTRSTMLGFKTDYIFDDDSRLEYGITWNNYPLFNGTNTQQFNLWRSTDINNSVKYNRSDRLLGRNIESNFILSDVHMVSGDSRYYTSSVPSTTYNREDWTLHQRVKYGGSHDLVFAAGNNFNIFNRLWLTSGFSVIWVDRNIRVVDRLIPNSALQSREHYNNVFITPRVGLRYEINPDIDAFANFSRLIDPPVTWNYHDVKGGSPYNDTGTVGPLKAQRANSAEIGIRGHVGIFDGNLTLYRSWVKDELLSVVVTRATNTTAEITRTSNASPTIHQGIEAGLSTKLFNLRQYGALSFRQALTVNDFYYRHDSLLGQNKLPSIPTWQYQAELQYNNPLGFYANFDFRSSSSYYVDYANTLKAPRYGIFGLKLGYEAKSKIWSTFLDFRNLGNKHYATAAYTAYNLNHTDYAMFYPGDGFSVFGGVTVHLSELGKHF</sequence>
<proteinExistence type="inferred from homology"/>
<evidence type="ECO:0000313" key="18">
    <source>
        <dbReference type="Proteomes" id="UP000323560"/>
    </source>
</evidence>
<evidence type="ECO:0000256" key="7">
    <source>
        <dbReference type="ARBA" id="ARBA00023065"/>
    </source>
</evidence>
<keyword evidence="7" id="KW-0406">Ion transport</keyword>
<dbReference type="PANTHER" id="PTHR32552:SF81">
    <property type="entry name" value="TONB-DEPENDENT OUTER MEMBRANE RECEPTOR"/>
    <property type="match status" value="1"/>
</dbReference>
<evidence type="ECO:0000256" key="3">
    <source>
        <dbReference type="ARBA" id="ARBA00022452"/>
    </source>
</evidence>
<keyword evidence="3 11" id="KW-1134">Transmembrane beta strand</keyword>
<gene>
    <name evidence="17" type="ORF">FXF46_11800</name>
</gene>
<protein>
    <submittedName>
        <fullName evidence="17">TonB-dependent receptor</fullName>
    </submittedName>
</protein>
<keyword evidence="8 12" id="KW-0798">TonB box</keyword>
<evidence type="ECO:0000256" key="1">
    <source>
        <dbReference type="ARBA" id="ARBA00004571"/>
    </source>
</evidence>
<dbReference type="RefSeq" id="WP_148620645.1">
    <property type="nucleotide sequence ID" value="NZ_CP043043.1"/>
</dbReference>
<dbReference type="Gene3D" id="2.40.170.20">
    <property type="entry name" value="TonB-dependent receptor, beta-barrel domain"/>
    <property type="match status" value="1"/>
</dbReference>
<comment type="similarity">
    <text evidence="11 12">Belongs to the TonB-dependent receptor family.</text>
</comment>
<keyword evidence="14" id="KW-0732">Signal</keyword>
<dbReference type="Proteomes" id="UP000323560">
    <property type="component" value="Chromosome"/>
</dbReference>
<dbReference type="EMBL" id="CP043043">
    <property type="protein sequence ID" value="QEH96888.1"/>
    <property type="molecule type" value="Genomic_DNA"/>
</dbReference>
<evidence type="ECO:0000256" key="5">
    <source>
        <dbReference type="ARBA" id="ARBA00022692"/>
    </source>
</evidence>
<dbReference type="Gene3D" id="2.170.130.10">
    <property type="entry name" value="TonB-dependent receptor, plug domain"/>
    <property type="match status" value="1"/>
</dbReference>
<evidence type="ECO:0000313" key="17">
    <source>
        <dbReference type="EMBL" id="QEH96888.1"/>
    </source>
</evidence>
<keyword evidence="5 11" id="KW-0812">Transmembrane</keyword>
<dbReference type="AlphaFoldDB" id="A0AAP9JI38"/>
<keyword evidence="17" id="KW-0675">Receptor</keyword>
<name>A0AAP9JI38_GLUTH</name>
<comment type="subcellular location">
    <subcellularLocation>
        <location evidence="1 11">Cell outer membrane</location>
        <topology evidence="1 11">Multi-pass membrane protein</topology>
    </subcellularLocation>
</comment>
<keyword evidence="10 11" id="KW-0998">Cell outer membrane</keyword>
<evidence type="ECO:0000259" key="15">
    <source>
        <dbReference type="Pfam" id="PF00593"/>
    </source>
</evidence>
<feature type="chain" id="PRO_5042844296" evidence="14">
    <location>
        <begin position="28"/>
        <end position="753"/>
    </location>
</feature>
<dbReference type="KEGG" id="gti:FXF46_11800"/>
<evidence type="ECO:0000259" key="16">
    <source>
        <dbReference type="Pfam" id="PF07715"/>
    </source>
</evidence>
<feature type="region of interest" description="Disordered" evidence="13">
    <location>
        <begin position="33"/>
        <end position="89"/>
    </location>
</feature>
<dbReference type="PANTHER" id="PTHR32552">
    <property type="entry name" value="FERRICHROME IRON RECEPTOR-RELATED"/>
    <property type="match status" value="1"/>
</dbReference>
<keyword evidence="9 11" id="KW-0472">Membrane</keyword>
<dbReference type="PROSITE" id="PS52016">
    <property type="entry name" value="TONB_DEPENDENT_REC_3"/>
    <property type="match status" value="1"/>
</dbReference>
<evidence type="ECO:0000256" key="12">
    <source>
        <dbReference type="RuleBase" id="RU003357"/>
    </source>
</evidence>
<dbReference type="InterPro" id="IPR036942">
    <property type="entry name" value="Beta-barrel_TonB_sf"/>
</dbReference>
<feature type="compositionally biased region" description="Polar residues" evidence="13">
    <location>
        <begin position="65"/>
        <end position="85"/>
    </location>
</feature>
<dbReference type="Pfam" id="PF00593">
    <property type="entry name" value="TonB_dep_Rec_b-barrel"/>
    <property type="match status" value="1"/>
</dbReference>
<evidence type="ECO:0000256" key="8">
    <source>
        <dbReference type="ARBA" id="ARBA00023077"/>
    </source>
</evidence>
<dbReference type="InterPro" id="IPR012910">
    <property type="entry name" value="Plug_dom"/>
</dbReference>
<feature type="signal peptide" evidence="14">
    <location>
        <begin position="1"/>
        <end position="27"/>
    </location>
</feature>
<evidence type="ECO:0000256" key="6">
    <source>
        <dbReference type="ARBA" id="ARBA00023004"/>
    </source>
</evidence>
<feature type="domain" description="TonB-dependent receptor-like beta-barrel" evidence="15">
    <location>
        <begin position="305"/>
        <end position="707"/>
    </location>
</feature>
<dbReference type="Pfam" id="PF07715">
    <property type="entry name" value="Plug"/>
    <property type="match status" value="1"/>
</dbReference>
<organism evidence="17 18">
    <name type="scientific">Gluconobacter thailandicus</name>
    <dbReference type="NCBI Taxonomy" id="257438"/>
    <lineage>
        <taxon>Bacteria</taxon>
        <taxon>Pseudomonadati</taxon>
        <taxon>Pseudomonadota</taxon>
        <taxon>Alphaproteobacteria</taxon>
        <taxon>Acetobacterales</taxon>
        <taxon>Acetobacteraceae</taxon>
        <taxon>Gluconobacter</taxon>
    </lineage>
</organism>
<reference evidence="17 18" key="1">
    <citation type="submission" date="2019-08" db="EMBL/GenBank/DDBJ databases">
        <title>Gluconobacter frateurii HD924 genome.</title>
        <authorList>
            <person name="Liu Y."/>
            <person name="Zhang P."/>
        </authorList>
    </citation>
    <scope>NUCLEOTIDE SEQUENCE [LARGE SCALE GENOMIC DNA]</scope>
    <source>
        <strain evidence="17 18">HD924</strain>
    </source>
</reference>
<dbReference type="InterPro" id="IPR000531">
    <property type="entry name" value="Beta-barrel_TonB"/>
</dbReference>
<evidence type="ECO:0000256" key="2">
    <source>
        <dbReference type="ARBA" id="ARBA00022448"/>
    </source>
</evidence>